<protein>
    <submittedName>
        <fullName evidence="1">Uncharacterized protein</fullName>
    </submittedName>
</protein>
<gene>
    <name evidence="1" type="ORF">CEXT_751121</name>
</gene>
<comment type="caution">
    <text evidence="1">The sequence shown here is derived from an EMBL/GenBank/DDBJ whole genome shotgun (WGS) entry which is preliminary data.</text>
</comment>
<dbReference type="Proteomes" id="UP001054945">
    <property type="component" value="Unassembled WGS sequence"/>
</dbReference>
<reference evidence="1 2" key="1">
    <citation type="submission" date="2021-06" db="EMBL/GenBank/DDBJ databases">
        <title>Caerostris extrusa draft genome.</title>
        <authorList>
            <person name="Kono N."/>
            <person name="Arakawa K."/>
        </authorList>
    </citation>
    <scope>NUCLEOTIDE SEQUENCE [LARGE SCALE GENOMIC DNA]</scope>
</reference>
<evidence type="ECO:0000313" key="1">
    <source>
        <dbReference type="EMBL" id="GIX71819.1"/>
    </source>
</evidence>
<evidence type="ECO:0000313" key="2">
    <source>
        <dbReference type="Proteomes" id="UP001054945"/>
    </source>
</evidence>
<dbReference type="EMBL" id="BPLR01019791">
    <property type="protein sequence ID" value="GIX71819.1"/>
    <property type="molecule type" value="Genomic_DNA"/>
</dbReference>
<keyword evidence="2" id="KW-1185">Reference proteome</keyword>
<accession>A0AAV4MM05</accession>
<proteinExistence type="predicted"/>
<organism evidence="1 2">
    <name type="scientific">Caerostris extrusa</name>
    <name type="common">Bark spider</name>
    <name type="synonym">Caerostris bankana</name>
    <dbReference type="NCBI Taxonomy" id="172846"/>
    <lineage>
        <taxon>Eukaryota</taxon>
        <taxon>Metazoa</taxon>
        <taxon>Ecdysozoa</taxon>
        <taxon>Arthropoda</taxon>
        <taxon>Chelicerata</taxon>
        <taxon>Arachnida</taxon>
        <taxon>Araneae</taxon>
        <taxon>Araneomorphae</taxon>
        <taxon>Entelegynae</taxon>
        <taxon>Araneoidea</taxon>
        <taxon>Araneidae</taxon>
        <taxon>Caerostris</taxon>
    </lineage>
</organism>
<name>A0AAV4MM05_CAEEX</name>
<dbReference type="AlphaFoldDB" id="A0AAV4MM05"/>
<sequence>MRNQSSLCIPQAKIRNVRKIPIFSKKALHLNCISGYLRDSPYVIRINKSATSSKNADSFLMRNVNNRRFHYKSNIALLNDGIFRFLQWESLLFDLRVCNLNETRNFLAVEIIPFS</sequence>